<sequence>MRLHRKTISNINSKIISKRMSLENEAYIPDNSIEEVNMHEFGDTKITEENESANPVPESFTLKRIIMDLFKALNPIEKNFSDQKWYSKIIQILKFPIIFLSISGYFGFIVSVSWIYLMSSELVNIILMLSIVSQLSQEILGLTVMAWCNNMGDFIADTSVARQGFSQMGASAAIAAPMFTMLIGFGTAFFIATLQGKQINISMDIIKGLLVVMIAASLITTFVTLFINKFHAKRIHGIILIVLYFVFLIAVILFDLNVFHLKL</sequence>
<accession>A0AC35FD63</accession>
<proteinExistence type="predicted"/>
<protein>
    <submittedName>
        <fullName evidence="2">Sodium/calcium exchanger membrane region domain-containing protein</fullName>
    </submittedName>
</protein>
<evidence type="ECO:0000313" key="2">
    <source>
        <dbReference type="WBParaSite" id="PS1159_v2.g16196.t1"/>
    </source>
</evidence>
<reference evidence="2" key="1">
    <citation type="submission" date="2022-11" db="UniProtKB">
        <authorList>
            <consortium name="WormBaseParasite"/>
        </authorList>
    </citation>
    <scope>IDENTIFICATION</scope>
</reference>
<dbReference type="WBParaSite" id="PS1159_v2.g16196.t1">
    <property type="protein sequence ID" value="PS1159_v2.g16196.t1"/>
    <property type="gene ID" value="PS1159_v2.g16196"/>
</dbReference>
<dbReference type="Proteomes" id="UP000887580">
    <property type="component" value="Unplaced"/>
</dbReference>
<evidence type="ECO:0000313" key="1">
    <source>
        <dbReference type="Proteomes" id="UP000887580"/>
    </source>
</evidence>
<organism evidence="1 2">
    <name type="scientific">Panagrolaimus sp. PS1159</name>
    <dbReference type="NCBI Taxonomy" id="55785"/>
    <lineage>
        <taxon>Eukaryota</taxon>
        <taxon>Metazoa</taxon>
        <taxon>Ecdysozoa</taxon>
        <taxon>Nematoda</taxon>
        <taxon>Chromadorea</taxon>
        <taxon>Rhabditida</taxon>
        <taxon>Tylenchina</taxon>
        <taxon>Panagrolaimomorpha</taxon>
        <taxon>Panagrolaimoidea</taxon>
        <taxon>Panagrolaimidae</taxon>
        <taxon>Panagrolaimus</taxon>
    </lineage>
</organism>
<name>A0AC35FD63_9BILA</name>